<accession>A0A2N2DX18</accession>
<comment type="caution">
    <text evidence="6">The sequence shown here is derived from an EMBL/GenBank/DDBJ whole genome shotgun (WGS) entry which is preliminary data.</text>
</comment>
<sequence>DGFPRILSQAEMLRGITTEIGLEVDAFFYLNISPEEALRRIEDRSKDGGREDDKDASAVKNRMDVFNTQSTSLKEYYGSRGKLIEINGELSIEEVYAEIKKHL</sequence>
<evidence type="ECO:0000313" key="7">
    <source>
        <dbReference type="Proteomes" id="UP000233325"/>
    </source>
</evidence>
<dbReference type="GO" id="GO:0005524">
    <property type="term" value="F:ATP binding"/>
    <property type="evidence" value="ECO:0007669"/>
    <property type="project" value="InterPro"/>
</dbReference>
<dbReference type="AlphaFoldDB" id="A0A2N2DX18"/>
<dbReference type="PANTHER" id="PTHR23359">
    <property type="entry name" value="NUCLEOTIDE KINASE"/>
    <property type="match status" value="1"/>
</dbReference>
<evidence type="ECO:0000256" key="2">
    <source>
        <dbReference type="ARBA" id="ARBA00022727"/>
    </source>
</evidence>
<keyword evidence="2" id="KW-0545">Nucleotide biosynthesis</keyword>
<proteinExistence type="predicted"/>
<dbReference type="EMBL" id="PHAH01000059">
    <property type="protein sequence ID" value="PKM87006.1"/>
    <property type="molecule type" value="Genomic_DNA"/>
</dbReference>
<dbReference type="InterPro" id="IPR027417">
    <property type="entry name" value="P-loop_NTPase"/>
</dbReference>
<name>A0A2N2DX18_9BACT</name>
<evidence type="ECO:0000256" key="5">
    <source>
        <dbReference type="SAM" id="MobiDB-lite"/>
    </source>
</evidence>
<feature type="region of interest" description="Disordered" evidence="5">
    <location>
        <begin position="41"/>
        <end position="60"/>
    </location>
</feature>
<dbReference type="InterPro" id="IPR000850">
    <property type="entry name" value="Adenylat/UMP-CMP_kin"/>
</dbReference>
<dbReference type="Gene3D" id="3.40.50.300">
    <property type="entry name" value="P-loop containing nucleotide triphosphate hydrolases"/>
    <property type="match status" value="1"/>
</dbReference>
<evidence type="ECO:0000313" key="6">
    <source>
        <dbReference type="EMBL" id="PKM87006.1"/>
    </source>
</evidence>
<feature type="non-terminal residue" evidence="6">
    <location>
        <position position="1"/>
    </location>
</feature>
<dbReference type="Pfam" id="PF00406">
    <property type="entry name" value="ADK"/>
    <property type="match status" value="1"/>
</dbReference>
<keyword evidence="3" id="KW-0547">Nucleotide-binding</keyword>
<evidence type="ECO:0000256" key="3">
    <source>
        <dbReference type="ARBA" id="ARBA00022741"/>
    </source>
</evidence>
<evidence type="ECO:0000256" key="1">
    <source>
        <dbReference type="ARBA" id="ARBA00022679"/>
    </source>
</evidence>
<dbReference type="GO" id="GO:0009165">
    <property type="term" value="P:nucleotide biosynthetic process"/>
    <property type="evidence" value="ECO:0007669"/>
    <property type="project" value="UniProtKB-KW"/>
</dbReference>
<keyword evidence="1" id="KW-0808">Transferase</keyword>
<dbReference type="GO" id="GO:0019205">
    <property type="term" value="F:nucleobase-containing compound kinase activity"/>
    <property type="evidence" value="ECO:0007669"/>
    <property type="project" value="InterPro"/>
</dbReference>
<evidence type="ECO:0000256" key="4">
    <source>
        <dbReference type="ARBA" id="ARBA00022777"/>
    </source>
</evidence>
<dbReference type="SUPFAM" id="SSF52540">
    <property type="entry name" value="P-loop containing nucleoside triphosphate hydrolases"/>
    <property type="match status" value="1"/>
</dbReference>
<protein>
    <submittedName>
        <fullName evidence="6">Adenylate kinase</fullName>
    </submittedName>
</protein>
<dbReference type="Proteomes" id="UP000233325">
    <property type="component" value="Unassembled WGS sequence"/>
</dbReference>
<reference evidence="6 7" key="1">
    <citation type="journal article" date="2017" name="ISME J.">
        <title>Potential for microbial H2 and metal transformations associated with novel bacteria and archaea in deep terrestrial subsurface sediments.</title>
        <authorList>
            <person name="Hernsdorf A.W."/>
            <person name="Amano Y."/>
            <person name="Miyakawa K."/>
            <person name="Ise K."/>
            <person name="Suzuki Y."/>
            <person name="Anantharaman K."/>
            <person name="Probst A."/>
            <person name="Burstein D."/>
            <person name="Thomas B.C."/>
            <person name="Banfield J.F."/>
        </authorList>
    </citation>
    <scope>NUCLEOTIDE SEQUENCE [LARGE SCALE GENOMIC DNA]</scope>
    <source>
        <strain evidence="6">HGW-Falkowbacteria-2</strain>
    </source>
</reference>
<gene>
    <name evidence="6" type="ORF">CVU83_03500</name>
</gene>
<keyword evidence="4 6" id="KW-0418">Kinase</keyword>
<organism evidence="6 7">
    <name type="scientific">Candidatus Falkowbacteria bacterium HGW-Falkowbacteria-2</name>
    <dbReference type="NCBI Taxonomy" id="2013769"/>
    <lineage>
        <taxon>Bacteria</taxon>
        <taxon>Candidatus Falkowiibacteriota</taxon>
    </lineage>
</organism>